<name>A0A1W2M493_9PSEU</name>
<evidence type="ECO:0000256" key="3">
    <source>
        <dbReference type="ARBA" id="ARBA00022578"/>
    </source>
</evidence>
<evidence type="ECO:0000256" key="1">
    <source>
        <dbReference type="ARBA" id="ARBA00002190"/>
    </source>
</evidence>
<feature type="region of interest" description="Disordered" evidence="6">
    <location>
        <begin position="65"/>
        <end position="84"/>
    </location>
</feature>
<evidence type="ECO:0000256" key="2">
    <source>
        <dbReference type="ARBA" id="ARBA00010961"/>
    </source>
</evidence>
<evidence type="ECO:0000256" key="4">
    <source>
        <dbReference type="ARBA" id="ARBA00023125"/>
    </source>
</evidence>
<evidence type="ECO:0000256" key="5">
    <source>
        <dbReference type="ARBA" id="ARBA00023172"/>
    </source>
</evidence>
<keyword evidence="3" id="KW-0815">Transposition</keyword>
<dbReference type="EMBL" id="LQMT02000002">
    <property type="protein sequence ID" value="ONF75024.1"/>
    <property type="molecule type" value="Genomic_DNA"/>
</dbReference>
<evidence type="ECO:0008006" key="9">
    <source>
        <dbReference type="Google" id="ProtNLM"/>
    </source>
</evidence>
<evidence type="ECO:0000313" key="7">
    <source>
        <dbReference type="EMBL" id="ONF75024.1"/>
    </source>
</evidence>
<evidence type="ECO:0000313" key="8">
    <source>
        <dbReference type="Proteomes" id="UP000076660"/>
    </source>
</evidence>
<dbReference type="GO" id="GO:0004803">
    <property type="term" value="F:transposase activity"/>
    <property type="evidence" value="ECO:0007669"/>
    <property type="project" value="InterPro"/>
</dbReference>
<comment type="similarity">
    <text evidence="2">Belongs to the transposase mutator family.</text>
</comment>
<dbReference type="GO" id="GO:0003677">
    <property type="term" value="F:DNA binding"/>
    <property type="evidence" value="ECO:0007669"/>
    <property type="project" value="UniProtKB-KW"/>
</dbReference>
<sequence>MIAQIQLAPLDEIYPIIYLDALVVKVRDGHVVRNKAAHVAVGVDLDGVKPCWDLGSGRGKREVLGEGLRRAARPRNPGRADRVL</sequence>
<reference evidence="7 8" key="1">
    <citation type="submission" date="2016-12" db="EMBL/GenBank/DDBJ databases">
        <title>Amycolatopsis keratiniphila subsp. keratiniphila genome sequencing and assembly.</title>
        <authorList>
            <person name="Mayilraj S."/>
            <person name="Kaur N."/>
        </authorList>
    </citation>
    <scope>NUCLEOTIDE SEQUENCE [LARGE SCALE GENOMIC DNA]</scope>
    <source>
        <strain evidence="7 8">DSM 44409</strain>
    </source>
</reference>
<dbReference type="Pfam" id="PF00872">
    <property type="entry name" value="Transposase_mut"/>
    <property type="match status" value="1"/>
</dbReference>
<accession>A0A1W2M493</accession>
<dbReference type="Proteomes" id="UP000076660">
    <property type="component" value="Unassembled WGS sequence"/>
</dbReference>
<protein>
    <recommendedName>
        <fullName evidence="9">Mutator family transposase</fullName>
    </recommendedName>
</protein>
<evidence type="ECO:0000256" key="6">
    <source>
        <dbReference type="SAM" id="MobiDB-lite"/>
    </source>
</evidence>
<dbReference type="AlphaFoldDB" id="A0A1W2M493"/>
<comment type="caution">
    <text evidence="7">The sequence shown here is derived from an EMBL/GenBank/DDBJ whole genome shotgun (WGS) entry which is preliminary data.</text>
</comment>
<keyword evidence="4" id="KW-0238">DNA-binding</keyword>
<organism evidence="7 8">
    <name type="scientific">Amycolatopsis keratiniphila subsp. keratiniphila</name>
    <dbReference type="NCBI Taxonomy" id="227715"/>
    <lineage>
        <taxon>Bacteria</taxon>
        <taxon>Bacillati</taxon>
        <taxon>Actinomycetota</taxon>
        <taxon>Actinomycetes</taxon>
        <taxon>Pseudonocardiales</taxon>
        <taxon>Pseudonocardiaceae</taxon>
        <taxon>Amycolatopsis</taxon>
        <taxon>Amycolatopsis japonica group</taxon>
    </lineage>
</organism>
<keyword evidence="5" id="KW-0233">DNA recombination</keyword>
<dbReference type="InterPro" id="IPR001207">
    <property type="entry name" value="Transposase_mutator"/>
</dbReference>
<dbReference type="OrthoDB" id="9793302at2"/>
<dbReference type="GO" id="GO:0006313">
    <property type="term" value="P:DNA transposition"/>
    <property type="evidence" value="ECO:0007669"/>
    <property type="project" value="InterPro"/>
</dbReference>
<proteinExistence type="inferred from homology"/>
<comment type="function">
    <text evidence="1">Required for the transposition of the insertion element.</text>
</comment>
<gene>
    <name evidence="7" type="ORF">AVR91_0200465</name>
</gene>